<keyword evidence="2" id="KW-1185">Reference proteome</keyword>
<evidence type="ECO:0000313" key="3">
    <source>
        <dbReference type="RefSeq" id="XP_018461346.2"/>
    </source>
</evidence>
<dbReference type="OrthoDB" id="1937542at2759"/>
<dbReference type="RefSeq" id="XP_018461346.2">
    <property type="nucleotide sequence ID" value="XM_018605844.2"/>
</dbReference>
<evidence type="ECO:0000313" key="2">
    <source>
        <dbReference type="Proteomes" id="UP000504610"/>
    </source>
</evidence>
<feature type="domain" description="Reverse transcriptase zinc-binding" evidence="1">
    <location>
        <begin position="58"/>
        <end position="142"/>
    </location>
</feature>
<gene>
    <name evidence="3" type="primary">LOC108832354</name>
</gene>
<reference evidence="3" key="2">
    <citation type="submission" date="2025-08" db="UniProtKB">
        <authorList>
            <consortium name="RefSeq"/>
        </authorList>
    </citation>
    <scope>IDENTIFICATION</scope>
    <source>
        <tissue evidence="3">Leaf</tissue>
    </source>
</reference>
<dbReference type="Pfam" id="PF13966">
    <property type="entry name" value="zf-RVT"/>
    <property type="match status" value="1"/>
</dbReference>
<dbReference type="KEGG" id="rsz:108832354"/>
<dbReference type="GeneID" id="108832354"/>
<dbReference type="Proteomes" id="UP000504610">
    <property type="component" value="Chromosome 1"/>
</dbReference>
<evidence type="ECO:0000259" key="1">
    <source>
        <dbReference type="Pfam" id="PF13966"/>
    </source>
</evidence>
<name>A0A6J0LPR1_RAPSA</name>
<dbReference type="InterPro" id="IPR026960">
    <property type="entry name" value="RVT-Znf"/>
</dbReference>
<reference evidence="2" key="1">
    <citation type="journal article" date="2019" name="Database">
        <title>The radish genome database (RadishGD): an integrated information resource for radish genomics.</title>
        <authorList>
            <person name="Yu H.J."/>
            <person name="Baek S."/>
            <person name="Lee Y.J."/>
            <person name="Cho A."/>
            <person name="Mun J.H."/>
        </authorList>
    </citation>
    <scope>NUCLEOTIDE SEQUENCE [LARGE SCALE GENOMIC DNA]</scope>
    <source>
        <strain evidence="2">cv. WK10039</strain>
    </source>
</reference>
<dbReference type="AlphaFoldDB" id="A0A6J0LPR1"/>
<accession>A0A6J0LPR1</accession>
<protein>
    <submittedName>
        <fullName evidence="3">Uncharacterized protein LOC108832354</fullName>
    </submittedName>
</protein>
<sequence length="165" mass="19298">MGISKEATVAEVLMMSRRRRHREPVLNLIEEELLKCTVNDADDVGLWKQKENVFKSKFSTRHTWNILRTRSEECNWSKGIWFSYATPKFAFLAWLANHNRLSTGDRMMSWGGNSNVGCSFCDVEMETRNHIFFECEYAEAVWKNLAGKLMGDDYSHVWAIVYEMI</sequence>
<proteinExistence type="predicted"/>
<organism evidence="2 3">
    <name type="scientific">Raphanus sativus</name>
    <name type="common">Radish</name>
    <name type="synonym">Raphanus raphanistrum var. sativus</name>
    <dbReference type="NCBI Taxonomy" id="3726"/>
    <lineage>
        <taxon>Eukaryota</taxon>
        <taxon>Viridiplantae</taxon>
        <taxon>Streptophyta</taxon>
        <taxon>Embryophyta</taxon>
        <taxon>Tracheophyta</taxon>
        <taxon>Spermatophyta</taxon>
        <taxon>Magnoliopsida</taxon>
        <taxon>eudicotyledons</taxon>
        <taxon>Gunneridae</taxon>
        <taxon>Pentapetalae</taxon>
        <taxon>rosids</taxon>
        <taxon>malvids</taxon>
        <taxon>Brassicales</taxon>
        <taxon>Brassicaceae</taxon>
        <taxon>Brassiceae</taxon>
        <taxon>Raphanus</taxon>
    </lineage>
</organism>